<dbReference type="PANTHER" id="PTHR22916">
    <property type="entry name" value="GLYCOSYLTRANSFERASE"/>
    <property type="match status" value="1"/>
</dbReference>
<protein>
    <submittedName>
        <fullName evidence="3">Glycosyltransferase involved in cell wall biosynthesis</fullName>
    </submittedName>
</protein>
<comment type="similarity">
    <text evidence="1">Belongs to the glycosyltransferase 2 family.</text>
</comment>
<keyword evidence="3" id="KW-0808">Transferase</keyword>
<evidence type="ECO:0000313" key="3">
    <source>
        <dbReference type="EMBL" id="MBB5179273.1"/>
    </source>
</evidence>
<dbReference type="AlphaFoldDB" id="A0A7W8FRR3"/>
<dbReference type="CDD" id="cd00761">
    <property type="entry name" value="Glyco_tranf_GTA_type"/>
    <property type="match status" value="1"/>
</dbReference>
<organism evidence="3 4">
    <name type="scientific">Planococcus koreensis</name>
    <dbReference type="NCBI Taxonomy" id="112331"/>
    <lineage>
        <taxon>Bacteria</taxon>
        <taxon>Bacillati</taxon>
        <taxon>Bacillota</taxon>
        <taxon>Bacilli</taxon>
        <taxon>Bacillales</taxon>
        <taxon>Caryophanaceae</taxon>
        <taxon>Planococcus</taxon>
    </lineage>
</organism>
<dbReference type="Proteomes" id="UP000525923">
    <property type="component" value="Unassembled WGS sequence"/>
</dbReference>
<reference evidence="3 4" key="1">
    <citation type="submission" date="2020-08" db="EMBL/GenBank/DDBJ databases">
        <title>Genomic Encyclopedia of Type Strains, Phase IV (KMG-IV): sequencing the most valuable type-strain genomes for metagenomic binning, comparative biology and taxonomic classification.</title>
        <authorList>
            <person name="Goeker M."/>
        </authorList>
    </citation>
    <scope>NUCLEOTIDE SEQUENCE [LARGE SCALE GENOMIC DNA]</scope>
    <source>
        <strain evidence="3 4">DSM 15895</strain>
    </source>
</reference>
<dbReference type="SUPFAM" id="SSF53448">
    <property type="entry name" value="Nucleotide-diphospho-sugar transferases"/>
    <property type="match status" value="1"/>
</dbReference>
<name>A0A7W8FRR3_9BACL</name>
<evidence type="ECO:0000313" key="4">
    <source>
        <dbReference type="Proteomes" id="UP000525923"/>
    </source>
</evidence>
<accession>A0A7W8FRR3</accession>
<dbReference type="InterPro" id="IPR001173">
    <property type="entry name" value="Glyco_trans_2-like"/>
</dbReference>
<dbReference type="OrthoDB" id="396512at2"/>
<dbReference type="Pfam" id="PF00535">
    <property type="entry name" value="Glycos_transf_2"/>
    <property type="match status" value="1"/>
</dbReference>
<evidence type="ECO:0000256" key="1">
    <source>
        <dbReference type="ARBA" id="ARBA00006739"/>
    </source>
</evidence>
<dbReference type="EMBL" id="JACHHE010000001">
    <property type="protein sequence ID" value="MBB5179273.1"/>
    <property type="molecule type" value="Genomic_DNA"/>
</dbReference>
<proteinExistence type="inferred from homology"/>
<feature type="domain" description="Glycosyltransferase 2-like" evidence="2">
    <location>
        <begin position="39"/>
        <end position="165"/>
    </location>
</feature>
<keyword evidence="4" id="KW-1185">Reference proteome</keyword>
<gene>
    <name evidence="3" type="ORF">HNQ44_000695</name>
</gene>
<sequence length="512" mass="59120">MDLSHQQKALEKIRDNKTEIINKPDSFLNKLFKAQKLVTVVTAAYNAESFIEKTIDSVLAQTIGVANIQYIIVDDCSTDRTPEIIRGYAAKHKNIIFVSLKENTGSPGLPRNIGIELATSPYITFLDADDWLAKDGLEHLYKILKETGDDYAVGKTIKIEDKGNSVIGEFASVKERRSISPFSIPHFFYHMGPTARMMSLPLLKQHNIRFPEMRFGEDKFFFINVFLYANAVSTTTAPIYYVNRTGENASSLTRVTHVLDKRRADLKIVDYIKSLSLDVEKEKVILNRIYEYDILKTFDSMLFVRSAKQQDFFDVLQDAVDTTKDLRYDFKEEIQSPLLRAALDLFLEGRQQDVSALFHWFKNHKGKKHVIRGGMAYYEVPFLEEERRYIRMPMLANALDSYIINGQYVQTFEVYGDALDNINAVLIRDRSEFSNEIECSFHIEGNFGQFQVRYDELEKLDNALFTVFIRFNDYQLINIKRITTIPHTENGRTFEFYTSKANNLSLSIKKAK</sequence>
<dbReference type="InterPro" id="IPR029044">
    <property type="entry name" value="Nucleotide-diphossugar_trans"/>
</dbReference>
<dbReference type="RefSeq" id="WP_135500899.1">
    <property type="nucleotide sequence ID" value="NZ_JACHHE010000001.1"/>
</dbReference>
<evidence type="ECO:0000259" key="2">
    <source>
        <dbReference type="Pfam" id="PF00535"/>
    </source>
</evidence>
<dbReference type="GO" id="GO:0016758">
    <property type="term" value="F:hexosyltransferase activity"/>
    <property type="evidence" value="ECO:0007669"/>
    <property type="project" value="UniProtKB-ARBA"/>
</dbReference>
<dbReference type="PANTHER" id="PTHR22916:SF3">
    <property type="entry name" value="UDP-GLCNAC:BETAGAL BETA-1,3-N-ACETYLGLUCOSAMINYLTRANSFERASE-LIKE PROTEIN 1"/>
    <property type="match status" value="1"/>
</dbReference>
<comment type="caution">
    <text evidence="3">The sequence shown here is derived from an EMBL/GenBank/DDBJ whole genome shotgun (WGS) entry which is preliminary data.</text>
</comment>
<dbReference type="Gene3D" id="3.90.550.10">
    <property type="entry name" value="Spore Coat Polysaccharide Biosynthesis Protein SpsA, Chain A"/>
    <property type="match status" value="1"/>
</dbReference>